<reference evidence="3" key="1">
    <citation type="submission" date="2017-09" db="EMBL/GenBank/DDBJ databases">
        <title>Depth-based differentiation of microbial function through sediment-hosted aquifers and enrichment of novel symbionts in the deep terrestrial subsurface.</title>
        <authorList>
            <person name="Probst A.J."/>
            <person name="Ladd B."/>
            <person name="Jarett J.K."/>
            <person name="Geller-Mcgrath D.E."/>
            <person name="Sieber C.M.K."/>
            <person name="Emerson J.B."/>
            <person name="Anantharaman K."/>
            <person name="Thomas B.C."/>
            <person name="Malmstrom R."/>
            <person name="Stieglmeier M."/>
            <person name="Klingl A."/>
            <person name="Woyke T."/>
            <person name="Ryan C.M."/>
            <person name="Banfield J.F."/>
        </authorList>
    </citation>
    <scope>NUCLEOTIDE SEQUENCE [LARGE SCALE GENOMIC DNA]</scope>
</reference>
<feature type="domain" description="DUF5659" evidence="1">
    <location>
        <begin position="14"/>
        <end position="80"/>
    </location>
</feature>
<organism evidence="2 3">
    <name type="scientific">Candidatus Tagabacteria bacterium CG10_big_fil_rev_8_21_14_0_10_40_13</name>
    <dbReference type="NCBI Taxonomy" id="1975022"/>
    <lineage>
        <taxon>Bacteria</taxon>
        <taxon>Candidatus Tagaibacteriota</taxon>
    </lineage>
</organism>
<evidence type="ECO:0000313" key="3">
    <source>
        <dbReference type="Proteomes" id="UP000230603"/>
    </source>
</evidence>
<name>A0A2M8L825_9BACT</name>
<dbReference type="Proteomes" id="UP000230603">
    <property type="component" value="Unassembled WGS sequence"/>
</dbReference>
<comment type="caution">
    <text evidence="2">The sequence shown here is derived from an EMBL/GenBank/DDBJ whole genome shotgun (WGS) entry which is preliminary data.</text>
</comment>
<gene>
    <name evidence="2" type="ORF">COV00_03480</name>
</gene>
<proteinExistence type="predicted"/>
<evidence type="ECO:0000259" key="1">
    <source>
        <dbReference type="Pfam" id="PF18903"/>
    </source>
</evidence>
<dbReference type="EMBL" id="PFEP01000042">
    <property type="protein sequence ID" value="PJE72773.1"/>
    <property type="molecule type" value="Genomic_DNA"/>
</dbReference>
<dbReference type="AlphaFoldDB" id="A0A2M8L825"/>
<protein>
    <recommendedName>
        <fullName evidence="1">DUF5659 domain-containing protein</fullName>
    </recommendedName>
</protein>
<dbReference type="InterPro" id="IPR043718">
    <property type="entry name" value="DUF5659"/>
</dbReference>
<sequence>MSKILKQNDHLESSDLALCVTLCCCGYQIESINRQGQKAIFLIKRDDKLDSLIQKYWAHQLKVDPLSFFNFLKEVKSRIYNLG</sequence>
<dbReference type="Pfam" id="PF18903">
    <property type="entry name" value="DUF5659"/>
    <property type="match status" value="1"/>
</dbReference>
<evidence type="ECO:0000313" key="2">
    <source>
        <dbReference type="EMBL" id="PJE72773.1"/>
    </source>
</evidence>
<accession>A0A2M8L825</accession>